<proteinExistence type="predicted"/>
<protein>
    <submittedName>
        <fullName evidence="1">Uncharacterized protein</fullName>
    </submittedName>
</protein>
<reference evidence="1 2" key="1">
    <citation type="journal article" date="2021" name="BMC Genomics">
        <title>Datura genome reveals duplications of psychoactive alkaloid biosynthetic genes and high mutation rate following tissue culture.</title>
        <authorList>
            <person name="Rajewski A."/>
            <person name="Carter-House D."/>
            <person name="Stajich J."/>
            <person name="Litt A."/>
        </authorList>
    </citation>
    <scope>NUCLEOTIDE SEQUENCE [LARGE SCALE GENOMIC DNA]</scope>
    <source>
        <strain evidence="1">AR-01</strain>
    </source>
</reference>
<organism evidence="1 2">
    <name type="scientific">Datura stramonium</name>
    <name type="common">Jimsonweed</name>
    <name type="synonym">Common thornapple</name>
    <dbReference type="NCBI Taxonomy" id="4076"/>
    <lineage>
        <taxon>Eukaryota</taxon>
        <taxon>Viridiplantae</taxon>
        <taxon>Streptophyta</taxon>
        <taxon>Embryophyta</taxon>
        <taxon>Tracheophyta</taxon>
        <taxon>Spermatophyta</taxon>
        <taxon>Magnoliopsida</taxon>
        <taxon>eudicotyledons</taxon>
        <taxon>Gunneridae</taxon>
        <taxon>Pentapetalae</taxon>
        <taxon>asterids</taxon>
        <taxon>lamiids</taxon>
        <taxon>Solanales</taxon>
        <taxon>Solanaceae</taxon>
        <taxon>Solanoideae</taxon>
        <taxon>Datureae</taxon>
        <taxon>Datura</taxon>
    </lineage>
</organism>
<gene>
    <name evidence="1" type="ORF">HAX54_013120</name>
</gene>
<dbReference type="EMBL" id="JACEIK010017806">
    <property type="protein sequence ID" value="MCE5165914.1"/>
    <property type="molecule type" value="Genomic_DNA"/>
</dbReference>
<feature type="non-terminal residue" evidence="1">
    <location>
        <position position="1"/>
    </location>
</feature>
<comment type="caution">
    <text evidence="1">The sequence shown here is derived from an EMBL/GenBank/DDBJ whole genome shotgun (WGS) entry which is preliminary data.</text>
</comment>
<accession>A0ABS8Y3N7</accession>
<sequence>DEPYHKSSGDTTTHYMTHSQEFQVSLICVSGDESCNDSSGKPTIRYMRRHYCTTS</sequence>
<dbReference type="Proteomes" id="UP000823775">
    <property type="component" value="Unassembled WGS sequence"/>
</dbReference>
<evidence type="ECO:0000313" key="2">
    <source>
        <dbReference type="Proteomes" id="UP000823775"/>
    </source>
</evidence>
<name>A0ABS8Y3N7_DATST</name>
<evidence type="ECO:0000313" key="1">
    <source>
        <dbReference type="EMBL" id="MCE5165914.1"/>
    </source>
</evidence>
<keyword evidence="2" id="KW-1185">Reference proteome</keyword>